<proteinExistence type="predicted"/>
<dbReference type="AlphaFoldDB" id="A0A9W7AHB2"/>
<organism evidence="2 3">
    <name type="scientific">Triparma retinervis</name>
    <dbReference type="NCBI Taxonomy" id="2557542"/>
    <lineage>
        <taxon>Eukaryota</taxon>
        <taxon>Sar</taxon>
        <taxon>Stramenopiles</taxon>
        <taxon>Ochrophyta</taxon>
        <taxon>Bolidophyceae</taxon>
        <taxon>Parmales</taxon>
        <taxon>Triparmaceae</taxon>
        <taxon>Triparma</taxon>
    </lineage>
</organism>
<evidence type="ECO:0000313" key="2">
    <source>
        <dbReference type="EMBL" id="GMH70736.1"/>
    </source>
</evidence>
<dbReference type="EMBL" id="BRXZ01002815">
    <property type="protein sequence ID" value="GMH70736.1"/>
    <property type="molecule type" value="Genomic_DNA"/>
</dbReference>
<gene>
    <name evidence="2" type="ORF">TrRE_jg10587</name>
</gene>
<name>A0A9W7AHB2_9STRA</name>
<sequence>MTRFNGSKRVKVGMNDANSSTGIQASTSTTAASFTGSVFGSMGRKVESHPVPLTAGQIASEEKRRSKEEKRVSKEKEQEKRNRERKRMEGKLLKGDTEASQLAKKYREQTILHWSIRDFVGNKESWDELRKKARRMGIVKKGLKRKVDKDWAEKLCRN</sequence>
<dbReference type="OrthoDB" id="10482084at2759"/>
<comment type="caution">
    <text evidence="2">The sequence shown here is derived from an EMBL/GenBank/DDBJ whole genome shotgun (WGS) entry which is preliminary data.</text>
</comment>
<feature type="region of interest" description="Disordered" evidence="1">
    <location>
        <begin position="1"/>
        <end position="99"/>
    </location>
</feature>
<keyword evidence="3" id="KW-1185">Reference proteome</keyword>
<dbReference type="Proteomes" id="UP001165082">
    <property type="component" value="Unassembled WGS sequence"/>
</dbReference>
<evidence type="ECO:0000313" key="3">
    <source>
        <dbReference type="Proteomes" id="UP001165082"/>
    </source>
</evidence>
<protein>
    <submittedName>
        <fullName evidence="2">Uncharacterized protein</fullName>
    </submittedName>
</protein>
<accession>A0A9W7AHB2</accession>
<feature type="compositionally biased region" description="Low complexity" evidence="1">
    <location>
        <begin position="19"/>
        <end position="37"/>
    </location>
</feature>
<reference evidence="2" key="1">
    <citation type="submission" date="2022-07" db="EMBL/GenBank/DDBJ databases">
        <title>Genome analysis of Parmales, a sister group of diatoms, reveals the evolutionary specialization of diatoms from phago-mixotrophs to photoautotrophs.</title>
        <authorList>
            <person name="Ban H."/>
            <person name="Sato S."/>
            <person name="Yoshikawa S."/>
            <person name="Kazumasa Y."/>
            <person name="Nakamura Y."/>
            <person name="Ichinomiya M."/>
            <person name="Saitoh K."/>
            <person name="Sato N."/>
            <person name="Blanc-Mathieu R."/>
            <person name="Endo H."/>
            <person name="Kuwata A."/>
            <person name="Ogata H."/>
        </authorList>
    </citation>
    <scope>NUCLEOTIDE SEQUENCE</scope>
</reference>
<feature type="compositionally biased region" description="Basic residues" evidence="1">
    <location>
        <begin position="1"/>
        <end position="11"/>
    </location>
</feature>
<feature type="compositionally biased region" description="Basic and acidic residues" evidence="1">
    <location>
        <begin position="60"/>
        <end position="97"/>
    </location>
</feature>
<evidence type="ECO:0000256" key="1">
    <source>
        <dbReference type="SAM" id="MobiDB-lite"/>
    </source>
</evidence>